<gene>
    <name evidence="1" type="ORF">NCTC1542_06939</name>
</gene>
<reference evidence="1 2" key="1">
    <citation type="submission" date="2018-06" db="EMBL/GenBank/DDBJ databases">
        <authorList>
            <consortium name="Pathogen Informatics"/>
            <person name="Doyle S."/>
        </authorList>
    </citation>
    <scope>NUCLEOTIDE SEQUENCE [LARGE SCALE GENOMIC DNA]</scope>
    <source>
        <strain evidence="1 2">NCTC1542</strain>
    </source>
</reference>
<accession>A0A378WET5</accession>
<sequence length="103" mass="11315">MTDAVTFRRTGIGQYSIVLDGHVIGEVAKTRSVDLLTGAVRRPVWTAQAQARHPFGVTTSIARRGASRQEAAGKAVDEYRRLCSTTVVELCAIDRQGREAGWW</sequence>
<organism evidence="1 2">
    <name type="scientific">Mycolicibacterium fortuitum</name>
    <name type="common">Mycobacterium fortuitum</name>
    <dbReference type="NCBI Taxonomy" id="1766"/>
    <lineage>
        <taxon>Bacteria</taxon>
        <taxon>Bacillati</taxon>
        <taxon>Actinomycetota</taxon>
        <taxon>Actinomycetes</taxon>
        <taxon>Mycobacteriales</taxon>
        <taxon>Mycobacteriaceae</taxon>
        <taxon>Mycolicibacterium</taxon>
    </lineage>
</organism>
<proteinExistence type="predicted"/>
<evidence type="ECO:0000313" key="2">
    <source>
        <dbReference type="Proteomes" id="UP000255389"/>
    </source>
</evidence>
<name>A0A378WET5_MYCFO</name>
<dbReference type="EMBL" id="UGQY01000006">
    <property type="protein sequence ID" value="SUA31584.1"/>
    <property type="molecule type" value="Genomic_DNA"/>
</dbReference>
<evidence type="ECO:0000313" key="1">
    <source>
        <dbReference type="EMBL" id="SUA31584.1"/>
    </source>
</evidence>
<protein>
    <submittedName>
        <fullName evidence="1">Uncharacterized protein</fullName>
    </submittedName>
</protein>
<dbReference type="Proteomes" id="UP000255389">
    <property type="component" value="Unassembled WGS sequence"/>
</dbReference>
<dbReference type="AlphaFoldDB" id="A0A378WET5"/>